<name>L8HA31_ACACF</name>
<dbReference type="Proteomes" id="UP000011083">
    <property type="component" value="Unassembled WGS sequence"/>
</dbReference>
<dbReference type="KEGG" id="acan:ACA1_157920"/>
<gene>
    <name evidence="2" type="ORF">ACA1_157920</name>
</gene>
<feature type="chain" id="PRO_5003991047" evidence="1">
    <location>
        <begin position="29"/>
        <end position="156"/>
    </location>
</feature>
<evidence type="ECO:0000313" key="3">
    <source>
        <dbReference type="Proteomes" id="UP000011083"/>
    </source>
</evidence>
<proteinExistence type="predicted"/>
<dbReference type="VEuPathDB" id="AmoebaDB:ACA1_157920"/>
<dbReference type="RefSeq" id="XP_004348508.1">
    <property type="nucleotide sequence ID" value="XM_004348458.1"/>
</dbReference>
<reference evidence="2 3" key="1">
    <citation type="journal article" date="2013" name="Genome Biol.">
        <title>Genome of Acanthamoeba castellanii highlights extensive lateral gene transfer and early evolution of tyrosine kinase signaling.</title>
        <authorList>
            <person name="Clarke M."/>
            <person name="Lohan A.J."/>
            <person name="Liu B."/>
            <person name="Lagkouvardos I."/>
            <person name="Roy S."/>
            <person name="Zafar N."/>
            <person name="Bertelli C."/>
            <person name="Schilde C."/>
            <person name="Kianianmomeni A."/>
            <person name="Burglin T.R."/>
            <person name="Frech C."/>
            <person name="Turcotte B."/>
            <person name="Kopec K.O."/>
            <person name="Synnott J.M."/>
            <person name="Choo C."/>
            <person name="Paponov I."/>
            <person name="Finkler A."/>
            <person name="Soon Heng Tan C."/>
            <person name="Hutchins A.P."/>
            <person name="Weinmeier T."/>
            <person name="Rattei T."/>
            <person name="Chu J.S."/>
            <person name="Gimenez G."/>
            <person name="Irimia M."/>
            <person name="Rigden D.J."/>
            <person name="Fitzpatrick D.A."/>
            <person name="Lorenzo-Morales J."/>
            <person name="Bateman A."/>
            <person name="Chiu C.H."/>
            <person name="Tang P."/>
            <person name="Hegemann P."/>
            <person name="Fromm H."/>
            <person name="Raoult D."/>
            <person name="Greub G."/>
            <person name="Miranda-Saavedra D."/>
            <person name="Chen N."/>
            <person name="Nash P."/>
            <person name="Ginger M.L."/>
            <person name="Horn M."/>
            <person name="Schaap P."/>
            <person name="Caler L."/>
            <person name="Loftus B."/>
        </authorList>
    </citation>
    <scope>NUCLEOTIDE SEQUENCE [LARGE SCALE GENOMIC DNA]</scope>
    <source>
        <strain evidence="2 3">Neff</strain>
    </source>
</reference>
<keyword evidence="1" id="KW-0732">Signal</keyword>
<evidence type="ECO:0000313" key="2">
    <source>
        <dbReference type="EMBL" id="ELR22050.1"/>
    </source>
</evidence>
<organism evidence="2 3">
    <name type="scientific">Acanthamoeba castellanii (strain ATCC 30010 / Neff)</name>
    <dbReference type="NCBI Taxonomy" id="1257118"/>
    <lineage>
        <taxon>Eukaryota</taxon>
        <taxon>Amoebozoa</taxon>
        <taxon>Discosea</taxon>
        <taxon>Longamoebia</taxon>
        <taxon>Centramoebida</taxon>
        <taxon>Acanthamoebidae</taxon>
        <taxon>Acanthamoeba</taxon>
    </lineage>
</organism>
<accession>L8HA31</accession>
<sequence>MKLMDLSFLCSLLLFLLVSPTFLHGANASSSFSHQDEEDLDFGMSLGERLDENDSVNCSTRHSVPSYFWDWLLFPVAIDDLVTKLEDLSVKLGAINTQLSSMDFDQIPADSGLNFAQILQANYEWLAAEDATSGGALVPFNRLLDVMETKLEGALN</sequence>
<feature type="signal peptide" evidence="1">
    <location>
        <begin position="1"/>
        <end position="28"/>
    </location>
</feature>
<dbReference type="GeneID" id="14922970"/>
<evidence type="ECO:0000256" key="1">
    <source>
        <dbReference type="SAM" id="SignalP"/>
    </source>
</evidence>
<dbReference type="AlphaFoldDB" id="L8HA31"/>
<keyword evidence="3" id="KW-1185">Reference proteome</keyword>
<dbReference type="EMBL" id="KB007890">
    <property type="protein sequence ID" value="ELR22050.1"/>
    <property type="molecule type" value="Genomic_DNA"/>
</dbReference>
<protein>
    <submittedName>
        <fullName evidence="2">Uncharacterized protein</fullName>
    </submittedName>
</protein>